<keyword evidence="5 12" id="KW-0812">Transmembrane</keyword>
<feature type="region of interest" description="Disordered" evidence="11">
    <location>
        <begin position="331"/>
        <end position="390"/>
    </location>
</feature>
<dbReference type="NCBIfam" id="TIGR03921">
    <property type="entry name" value="T7SS_mycosin"/>
    <property type="match status" value="1"/>
</dbReference>
<accession>A0ABW9NM41</accession>
<evidence type="ECO:0000256" key="11">
    <source>
        <dbReference type="SAM" id="MobiDB-lite"/>
    </source>
</evidence>
<proteinExistence type="inferred from homology"/>
<dbReference type="EMBL" id="VDEQ01000006">
    <property type="protein sequence ID" value="MQS34211.1"/>
    <property type="molecule type" value="Genomic_DNA"/>
</dbReference>
<feature type="compositionally biased region" description="Low complexity" evidence="11">
    <location>
        <begin position="357"/>
        <end position="380"/>
    </location>
</feature>
<dbReference type="Gene3D" id="3.40.50.200">
    <property type="entry name" value="Peptidase S8/S53 domain"/>
    <property type="match status" value="1"/>
</dbReference>
<comment type="subcellular location">
    <subcellularLocation>
        <location evidence="1">Cell membrane</location>
        <topology evidence="1">Single-pass membrane protein</topology>
    </subcellularLocation>
</comment>
<dbReference type="PRINTS" id="PR00723">
    <property type="entry name" value="SUBTILISIN"/>
</dbReference>
<dbReference type="GO" id="GO:0006508">
    <property type="term" value="P:proteolysis"/>
    <property type="evidence" value="ECO:0007669"/>
    <property type="project" value="UniProtKB-KW"/>
</dbReference>
<feature type="domain" description="Peptidase S8/S53" evidence="13">
    <location>
        <begin position="69"/>
        <end position="324"/>
    </location>
</feature>
<dbReference type="Proteomes" id="UP000460558">
    <property type="component" value="Unassembled WGS sequence"/>
</dbReference>
<dbReference type="InterPro" id="IPR023834">
    <property type="entry name" value="T7SS_pept_S8A_mycosin"/>
</dbReference>
<keyword evidence="3" id="KW-1003">Cell membrane</keyword>
<dbReference type="GO" id="GO:0008233">
    <property type="term" value="F:peptidase activity"/>
    <property type="evidence" value="ECO:0007669"/>
    <property type="project" value="UniProtKB-KW"/>
</dbReference>
<evidence type="ECO:0000259" key="13">
    <source>
        <dbReference type="Pfam" id="PF00082"/>
    </source>
</evidence>
<dbReference type="PANTHER" id="PTHR43399">
    <property type="entry name" value="SUBTILISIN-RELATED"/>
    <property type="match status" value="1"/>
</dbReference>
<dbReference type="SUPFAM" id="SSF52743">
    <property type="entry name" value="Subtilisin-like"/>
    <property type="match status" value="1"/>
</dbReference>
<keyword evidence="7 10" id="KW-0720">Serine protease</keyword>
<evidence type="ECO:0000256" key="5">
    <source>
        <dbReference type="ARBA" id="ARBA00022692"/>
    </source>
</evidence>
<keyword evidence="9 12" id="KW-0472">Membrane</keyword>
<dbReference type="InterPro" id="IPR000209">
    <property type="entry name" value="Peptidase_S8/S53_dom"/>
</dbReference>
<sequence>MSAGISQLRKHKGPYAMRRGLLCAAAVAGVWAVGVVGTAPVAAAVEDVRSRQWYLDAMHAEKIWKTTTGEGIKVAVIDTGINSSTPSLKGQVLEGFDATKAKGEATDDYDGHGTTMAELIAGTGRGGGLQGLAPGVKIIPIRISDTEFQEKHKSNLRDKSDAIRAAADSDAKIINISSGSDFPDPREEEAVKYAAKKGKLIFAAVGNTGDEGNEPGYPASYEEVVSVGASTAEGKVGDFSYRGEVVDLVAPGSRIPHWCDTSFKGYCDGNGTSAATAIASASAALIWSTNPDWTANQVLRVMLESAGRGKDGNAKALSSIYGHGVVRPGAHINRGLGKPGDPDLNPLTNERTGGTEASATPSAPAAKSSPAKSAPPADTAVAGSSEKSGDDGQWGLVLGGAAVVVALAGGGFFVVRRRRSA</sequence>
<evidence type="ECO:0000256" key="10">
    <source>
        <dbReference type="PROSITE-ProRule" id="PRU01240"/>
    </source>
</evidence>
<reference evidence="14 15" key="1">
    <citation type="submission" date="2019-06" db="EMBL/GenBank/DDBJ databases">
        <title>Comparative genomics and metabolomics analyses of clavulanic acid producing Streptomyces species provides insight into specialized metabolism and evolution of beta-lactam biosynthetic gene clusters.</title>
        <authorList>
            <person name="Moore M.A."/>
            <person name="Cruz-Morales P."/>
            <person name="Barona Gomez F."/>
            <person name="Kapil T."/>
        </authorList>
    </citation>
    <scope>NUCLEOTIDE SEQUENCE [LARGE SCALE GENOMIC DNA]</scope>
    <source>
        <strain evidence="14 15">T-272</strain>
    </source>
</reference>
<keyword evidence="8 12" id="KW-1133">Transmembrane helix</keyword>
<evidence type="ECO:0000256" key="6">
    <source>
        <dbReference type="ARBA" id="ARBA00022801"/>
    </source>
</evidence>
<name>A0ABW9NM41_9ACTN</name>
<dbReference type="PROSITE" id="PS51892">
    <property type="entry name" value="SUBTILASE"/>
    <property type="match status" value="1"/>
</dbReference>
<feature type="active site" description="Charge relay system" evidence="10">
    <location>
        <position position="112"/>
    </location>
</feature>
<gene>
    <name evidence="14" type="primary">mycP</name>
    <name evidence="14" type="ORF">FFZ77_00795</name>
</gene>
<keyword evidence="6 10" id="KW-0378">Hydrolase</keyword>
<keyword evidence="15" id="KW-1185">Reference proteome</keyword>
<evidence type="ECO:0000256" key="9">
    <source>
        <dbReference type="ARBA" id="ARBA00023136"/>
    </source>
</evidence>
<evidence type="ECO:0000256" key="1">
    <source>
        <dbReference type="ARBA" id="ARBA00004162"/>
    </source>
</evidence>
<protein>
    <submittedName>
        <fullName evidence="14">Type VII secretion-associated serine protease mycosin</fullName>
    </submittedName>
</protein>
<dbReference type="Pfam" id="PF00082">
    <property type="entry name" value="Peptidase_S8"/>
    <property type="match status" value="1"/>
</dbReference>
<dbReference type="NCBIfam" id="TIGR01167">
    <property type="entry name" value="LPXTG_anchor"/>
    <property type="match status" value="1"/>
</dbReference>
<comment type="caution">
    <text evidence="14">The sequence shown here is derived from an EMBL/GenBank/DDBJ whole genome shotgun (WGS) entry which is preliminary data.</text>
</comment>
<evidence type="ECO:0000313" key="14">
    <source>
        <dbReference type="EMBL" id="MQS34211.1"/>
    </source>
</evidence>
<feature type="active site" description="Charge relay system" evidence="10">
    <location>
        <position position="273"/>
    </location>
</feature>
<feature type="active site" description="Charge relay system" evidence="10">
    <location>
        <position position="78"/>
    </location>
</feature>
<evidence type="ECO:0000256" key="7">
    <source>
        <dbReference type="ARBA" id="ARBA00022825"/>
    </source>
</evidence>
<dbReference type="InterPro" id="IPR036852">
    <property type="entry name" value="Peptidase_S8/S53_dom_sf"/>
</dbReference>
<dbReference type="InterPro" id="IPR015500">
    <property type="entry name" value="Peptidase_S8_subtilisin-rel"/>
</dbReference>
<evidence type="ECO:0000313" key="15">
    <source>
        <dbReference type="Proteomes" id="UP000460558"/>
    </source>
</evidence>
<dbReference type="PANTHER" id="PTHR43399:SF4">
    <property type="entry name" value="CELL WALL-ASSOCIATED PROTEASE"/>
    <property type="match status" value="1"/>
</dbReference>
<evidence type="ECO:0000256" key="8">
    <source>
        <dbReference type="ARBA" id="ARBA00022989"/>
    </source>
</evidence>
<feature type="transmembrane region" description="Helical" evidence="12">
    <location>
        <begin position="394"/>
        <end position="415"/>
    </location>
</feature>
<keyword evidence="4 10" id="KW-0645">Protease</keyword>
<evidence type="ECO:0000256" key="4">
    <source>
        <dbReference type="ARBA" id="ARBA00022670"/>
    </source>
</evidence>
<evidence type="ECO:0000256" key="2">
    <source>
        <dbReference type="ARBA" id="ARBA00011073"/>
    </source>
</evidence>
<organism evidence="14 15">
    <name type="scientific">Streptomyces katsurahamanus</name>
    <dbReference type="NCBI Taxonomy" id="2577098"/>
    <lineage>
        <taxon>Bacteria</taxon>
        <taxon>Bacillati</taxon>
        <taxon>Actinomycetota</taxon>
        <taxon>Actinomycetes</taxon>
        <taxon>Kitasatosporales</taxon>
        <taxon>Streptomycetaceae</taxon>
        <taxon>Streptomyces</taxon>
    </lineage>
</organism>
<comment type="similarity">
    <text evidence="2 10">Belongs to the peptidase S8 family.</text>
</comment>
<dbReference type="InterPro" id="IPR051048">
    <property type="entry name" value="Peptidase_S8/S53_subtilisin"/>
</dbReference>
<evidence type="ECO:0000256" key="12">
    <source>
        <dbReference type="SAM" id="Phobius"/>
    </source>
</evidence>
<evidence type="ECO:0000256" key="3">
    <source>
        <dbReference type="ARBA" id="ARBA00022475"/>
    </source>
</evidence>